<comment type="similarity">
    <text evidence="3">Belongs to the NAD(P)-dependent epimerase/dehydratase family. Dihydroflavonol-4-reductase subfamily.</text>
</comment>
<evidence type="ECO:0000313" key="6">
    <source>
        <dbReference type="Proteomes" id="UP001154282"/>
    </source>
</evidence>
<protein>
    <recommendedName>
        <fullName evidence="4">NAD-dependent epimerase/dehydratase domain-containing protein</fullName>
    </recommendedName>
</protein>
<evidence type="ECO:0000256" key="3">
    <source>
        <dbReference type="ARBA" id="ARBA00023445"/>
    </source>
</evidence>
<dbReference type="InterPro" id="IPR050425">
    <property type="entry name" value="NAD(P)_dehydrat-like"/>
</dbReference>
<dbReference type="PANTHER" id="PTHR10366">
    <property type="entry name" value="NAD DEPENDENT EPIMERASE/DEHYDRATASE"/>
    <property type="match status" value="1"/>
</dbReference>
<keyword evidence="2" id="KW-0560">Oxidoreductase</keyword>
<dbReference type="GO" id="GO:0016616">
    <property type="term" value="F:oxidoreductase activity, acting on the CH-OH group of donors, NAD or NADP as acceptor"/>
    <property type="evidence" value="ECO:0007669"/>
    <property type="project" value="TreeGrafter"/>
</dbReference>
<keyword evidence="6" id="KW-1185">Reference proteome</keyword>
<evidence type="ECO:0000313" key="5">
    <source>
        <dbReference type="EMBL" id="CAI0455044.1"/>
    </source>
</evidence>
<name>A0AAV0N9M2_9ROSI</name>
<accession>A0AAV0N9M2</accession>
<evidence type="ECO:0000259" key="4">
    <source>
        <dbReference type="Pfam" id="PF01370"/>
    </source>
</evidence>
<feature type="domain" description="NAD-dependent epimerase/dehydratase" evidence="4">
    <location>
        <begin position="11"/>
        <end position="200"/>
    </location>
</feature>
<dbReference type="Gene3D" id="3.40.50.720">
    <property type="entry name" value="NAD(P)-binding Rossmann-like Domain"/>
    <property type="match status" value="2"/>
</dbReference>
<reference evidence="5" key="1">
    <citation type="submission" date="2022-08" db="EMBL/GenBank/DDBJ databases">
        <authorList>
            <person name="Gutierrez-Valencia J."/>
        </authorList>
    </citation>
    <scope>NUCLEOTIDE SEQUENCE</scope>
</reference>
<organism evidence="5 6">
    <name type="scientific">Linum tenue</name>
    <dbReference type="NCBI Taxonomy" id="586396"/>
    <lineage>
        <taxon>Eukaryota</taxon>
        <taxon>Viridiplantae</taxon>
        <taxon>Streptophyta</taxon>
        <taxon>Embryophyta</taxon>
        <taxon>Tracheophyta</taxon>
        <taxon>Spermatophyta</taxon>
        <taxon>Magnoliopsida</taxon>
        <taxon>eudicotyledons</taxon>
        <taxon>Gunneridae</taxon>
        <taxon>Pentapetalae</taxon>
        <taxon>rosids</taxon>
        <taxon>fabids</taxon>
        <taxon>Malpighiales</taxon>
        <taxon>Linaceae</taxon>
        <taxon>Linum</taxon>
    </lineage>
</organism>
<dbReference type="CDD" id="cd08958">
    <property type="entry name" value="FR_SDR_e"/>
    <property type="match status" value="1"/>
</dbReference>
<dbReference type="PANTHER" id="PTHR10366:SF852">
    <property type="entry name" value="CINNAMOYL-COA REDUCTASE CAD2"/>
    <property type="match status" value="1"/>
</dbReference>
<dbReference type="FunFam" id="3.40.50.720:FF:000085">
    <property type="entry name" value="Dihydroflavonol reductase"/>
    <property type="match status" value="2"/>
</dbReference>
<evidence type="ECO:0000256" key="1">
    <source>
        <dbReference type="ARBA" id="ARBA00022857"/>
    </source>
</evidence>
<evidence type="ECO:0000256" key="2">
    <source>
        <dbReference type="ARBA" id="ARBA00023002"/>
    </source>
</evidence>
<dbReference type="Proteomes" id="UP001154282">
    <property type="component" value="Unassembled WGS sequence"/>
</dbReference>
<sequence>MKTRSGDGNVVAVTGASGFIASWLVKLLLQHGYTVKASVRDPTDRKKTAHLLELPGAKERLELFKADLLDDGSFDSVVQGCAGVFHTASPVSFTAADPQAEIIDPAVKGTLNVLKSCVKSATVKRVIVTSSAAALFFTGKPMNQDSVVDETWFSDPMICQERKLWYQLGKTLAEIAGRDFANENGIELVTIHPGLVSGPFLHPTLCFSVEVILNLKKVDEKKTAHLLGLDGAKERLQLFKAELLEEGSFDSAIEGCSGVFHTASPVSFSAADPQAEIIDPAVKGTLNVLKSCAKSPSVKRVIVTSSTASIFYTGKPVNKDSVADETWFSDPEHCKDLKIWYQLSKTLAEIAAWDFAKENGVDMVTIHPGLVIGPFLQPSLSFSVEVILNLVNGNKSSPLSHFSVVDVRDVAEAHIKAFETPSASGRYCLVESSVPLSQVLGILHKLYPTLPLSDKYLLGPFLPLCCSVFKFNNSFCQHNSGFCFILLCGSRCGEVDIMNLPGFGVSKEKAEGLGIKFIPLEESLKDTVECLKEKEFLLF</sequence>
<dbReference type="SUPFAM" id="SSF51735">
    <property type="entry name" value="NAD(P)-binding Rossmann-fold domains"/>
    <property type="match status" value="2"/>
</dbReference>
<dbReference type="AlphaFoldDB" id="A0AAV0N9M2"/>
<gene>
    <name evidence="5" type="ORF">LITE_LOCUS32189</name>
</gene>
<dbReference type="Pfam" id="PF01370">
    <property type="entry name" value="Epimerase"/>
    <property type="match status" value="2"/>
</dbReference>
<dbReference type="InterPro" id="IPR001509">
    <property type="entry name" value="Epimerase_deHydtase"/>
</dbReference>
<keyword evidence="1" id="KW-0521">NADP</keyword>
<dbReference type="EMBL" id="CAMGYJ010000008">
    <property type="protein sequence ID" value="CAI0455044.1"/>
    <property type="molecule type" value="Genomic_DNA"/>
</dbReference>
<comment type="caution">
    <text evidence="5">The sequence shown here is derived from an EMBL/GenBank/DDBJ whole genome shotgun (WGS) entry which is preliminary data.</text>
</comment>
<dbReference type="InterPro" id="IPR036291">
    <property type="entry name" value="NAD(P)-bd_dom_sf"/>
</dbReference>
<feature type="domain" description="NAD-dependent epimerase/dehydratase" evidence="4">
    <location>
        <begin position="233"/>
        <end position="424"/>
    </location>
</feature>
<proteinExistence type="inferred from homology"/>